<gene>
    <name evidence="2" type="ORF">SAMN02745887_03085</name>
</gene>
<organism evidence="2 3">
    <name type="scientific">Chitinimonas taiwanensis DSM 18899</name>
    <dbReference type="NCBI Taxonomy" id="1121279"/>
    <lineage>
        <taxon>Bacteria</taxon>
        <taxon>Pseudomonadati</taxon>
        <taxon>Pseudomonadota</taxon>
        <taxon>Betaproteobacteria</taxon>
        <taxon>Neisseriales</taxon>
        <taxon>Chitinibacteraceae</taxon>
        <taxon>Chitinimonas</taxon>
    </lineage>
</organism>
<sequence>MKKGLQIFGIILLVCCAVLLFVGWQGRWDAGEEHNRSQSWEPFLKKSPSLQMRYYNPLDCGDCEEKTVATLDPVRQKQFGEICGARYGITDLRACALRLDR</sequence>
<proteinExistence type="predicted"/>
<keyword evidence="1" id="KW-0812">Transmembrane</keyword>
<evidence type="ECO:0000313" key="3">
    <source>
        <dbReference type="Proteomes" id="UP000186513"/>
    </source>
</evidence>
<evidence type="ECO:0000256" key="1">
    <source>
        <dbReference type="SAM" id="Phobius"/>
    </source>
</evidence>
<name>A0A1K2HP51_9NEIS</name>
<dbReference type="RefSeq" id="WP_072429563.1">
    <property type="nucleotide sequence ID" value="NZ_FPKR01000012.1"/>
</dbReference>
<reference evidence="2 3" key="1">
    <citation type="submission" date="2016-11" db="EMBL/GenBank/DDBJ databases">
        <authorList>
            <person name="Jaros S."/>
            <person name="Januszkiewicz K."/>
            <person name="Wedrychowicz H."/>
        </authorList>
    </citation>
    <scope>NUCLEOTIDE SEQUENCE [LARGE SCALE GENOMIC DNA]</scope>
    <source>
        <strain evidence="2 3">DSM 18899</strain>
    </source>
</reference>
<dbReference type="Proteomes" id="UP000186513">
    <property type="component" value="Unassembled WGS sequence"/>
</dbReference>
<feature type="transmembrane region" description="Helical" evidence="1">
    <location>
        <begin position="6"/>
        <end position="24"/>
    </location>
</feature>
<dbReference type="EMBL" id="FPKR01000012">
    <property type="protein sequence ID" value="SFZ78580.1"/>
    <property type="molecule type" value="Genomic_DNA"/>
</dbReference>
<dbReference type="AlphaFoldDB" id="A0A1K2HP51"/>
<protein>
    <submittedName>
        <fullName evidence="2">Uncharacterized protein</fullName>
    </submittedName>
</protein>
<keyword evidence="1" id="KW-0472">Membrane</keyword>
<keyword evidence="3" id="KW-1185">Reference proteome</keyword>
<accession>A0A1K2HP51</accession>
<evidence type="ECO:0000313" key="2">
    <source>
        <dbReference type="EMBL" id="SFZ78580.1"/>
    </source>
</evidence>
<dbReference type="STRING" id="1121279.SAMN02745887_03085"/>
<keyword evidence="1" id="KW-1133">Transmembrane helix</keyword>
<dbReference type="OrthoDB" id="8780142at2"/>